<dbReference type="PANTHER" id="PTHR15723:SF0">
    <property type="entry name" value="CARBOHYDRATE SULFOTRANSFERASE 15"/>
    <property type="match status" value="1"/>
</dbReference>
<dbReference type="GO" id="GO:0050659">
    <property type="term" value="F:N-acetylgalactosamine 4-sulfate 6-O-sulfotransferase activity"/>
    <property type="evidence" value="ECO:0007669"/>
    <property type="project" value="TreeGrafter"/>
</dbReference>
<dbReference type="PANTHER" id="PTHR15723">
    <property type="entry name" value="CARBOHYDRATE SULFOTRANSFERASE 15"/>
    <property type="match status" value="1"/>
</dbReference>
<reference evidence="3" key="1">
    <citation type="journal article" date="2023" name="Mol. Biol. Evol.">
        <title>Third-Generation Sequencing Reveals the Adaptive Role of the Epigenome in Three Deep-Sea Polychaetes.</title>
        <authorList>
            <person name="Perez M."/>
            <person name="Aroh O."/>
            <person name="Sun Y."/>
            <person name="Lan Y."/>
            <person name="Juniper S.K."/>
            <person name="Young C.R."/>
            <person name="Angers B."/>
            <person name="Qian P.Y."/>
        </authorList>
    </citation>
    <scope>NUCLEOTIDE SEQUENCE</scope>
    <source>
        <strain evidence="3">P08H-3</strain>
    </source>
</reference>
<comment type="caution">
    <text evidence="3">The sequence shown here is derived from an EMBL/GenBank/DDBJ whole genome shotgun (WGS) entry which is preliminary data.</text>
</comment>
<evidence type="ECO:0000256" key="1">
    <source>
        <dbReference type="SAM" id="MobiDB-lite"/>
    </source>
</evidence>
<dbReference type="Pfam" id="PF00685">
    <property type="entry name" value="Sulfotransfer_1"/>
    <property type="match status" value="1"/>
</dbReference>
<evidence type="ECO:0000313" key="4">
    <source>
        <dbReference type="Proteomes" id="UP001208570"/>
    </source>
</evidence>
<gene>
    <name evidence="3" type="ORF">LSH36_201g03027</name>
</gene>
<feature type="region of interest" description="Disordered" evidence="1">
    <location>
        <begin position="92"/>
        <end position="115"/>
    </location>
</feature>
<dbReference type="InterPro" id="IPR052654">
    <property type="entry name" value="CS_Sulfotransferase"/>
</dbReference>
<dbReference type="EMBL" id="JAODUP010000201">
    <property type="protein sequence ID" value="KAK2156980.1"/>
    <property type="molecule type" value="Genomic_DNA"/>
</dbReference>
<organism evidence="3 4">
    <name type="scientific">Paralvinella palmiformis</name>
    <dbReference type="NCBI Taxonomy" id="53620"/>
    <lineage>
        <taxon>Eukaryota</taxon>
        <taxon>Metazoa</taxon>
        <taxon>Spiralia</taxon>
        <taxon>Lophotrochozoa</taxon>
        <taxon>Annelida</taxon>
        <taxon>Polychaeta</taxon>
        <taxon>Sedentaria</taxon>
        <taxon>Canalipalpata</taxon>
        <taxon>Terebellida</taxon>
        <taxon>Terebelliformia</taxon>
        <taxon>Alvinellidae</taxon>
        <taxon>Paralvinella</taxon>
    </lineage>
</organism>
<feature type="compositionally biased region" description="Basic and acidic residues" evidence="1">
    <location>
        <begin position="167"/>
        <end position="179"/>
    </location>
</feature>
<sequence>MVLSLSNVRGEADTAGSLEIPKRVQPEHLALQRVKRVDQSGSAETKRHVHFNHAHSHDANNAPQVSDPEEAKKLLQFILGKIDQAVFSPIRPTPAPLDTGQGRQDMEPSTPLPLEAKPDLEKLAGIGETIRNRTMSKADSHPGTTIVTAEKKSQFVNVSDDNVLRFRQSKEEDGDDKVRSHGNYKVGKNTDPKYVSEKKHDTELTPGGVETKSTSEIDSKSGRRKHDNVHVNTNDNIHRTTSSDPELRLIPYHDFVQNVAEKKRIREQTQHPARHPSSMDSGGEDEMTTRRRQSLVLIQNVTQEAEMLKSRLKDQTLKLKSYVDVLKNISLIGADEDRKLAARRDYVDKVRAKVNEILNPQKHHGNDLPKSAAASSEHRVKAHFFAKDVPETLRARVDMQGMRKSQGFWEKKGDDIGEEHLQMSSDALQPQDGREQEIRKEDQLNLEDVVKDYGDEDHSFDESAEFNLEEEQIVDLETLTRPEADAVSTEHIIDYHKTRLGERNPVRDHLGAGSVGLTQHELFLMNQLVSGRIHGNILAPPPERCSVKANMKRYRPPEETINEDESLLYRVDLKPEYEAALEGGPMNYLSDYKNPCWLSKITNDRGTLWYDFTERGLTYKRMSYLYEMRLSKGNNWRMRCLPYLYLIGVTKSGTTDLYSRMLGHPEIMRPGHKEPMWWNRLTLGMAESLRKPYRYYVDFFDEAAELIRRRVILKDDKPYHPAITLDATPANLWDYDCWTDIPGNRGLSEPKYTLAHSIRKLVPDARILMILREPTSRLYSQYRMKSHMEPSYTFHKLVMEAIVNFNKCLETRTLRSCAYDYEISKHEFQSPGGVFLRASLYYVFVNDWLSVFPPEQVLVLRTEDYHNDTERSLDRVFRFLGVSQLSPDRLHALSRQHRVNSRTDYTDRSQEPMLPETQRVLDDFFQPYNKMLAKLLHDKRFKWNDVRAKR</sequence>
<evidence type="ECO:0000259" key="2">
    <source>
        <dbReference type="Pfam" id="PF00685"/>
    </source>
</evidence>
<feature type="domain" description="Sulfotransferase" evidence="2">
    <location>
        <begin position="750"/>
        <end position="885"/>
    </location>
</feature>
<evidence type="ECO:0000313" key="3">
    <source>
        <dbReference type="EMBL" id="KAK2156980.1"/>
    </source>
</evidence>
<accession>A0AAD9JQY1</accession>
<feature type="region of interest" description="Disordered" evidence="1">
    <location>
        <begin position="265"/>
        <end position="288"/>
    </location>
</feature>
<protein>
    <recommendedName>
        <fullName evidence="2">Sulfotransferase domain-containing protein</fullName>
    </recommendedName>
</protein>
<dbReference type="Gene3D" id="3.40.50.300">
    <property type="entry name" value="P-loop containing nucleotide triphosphate hydrolases"/>
    <property type="match status" value="1"/>
</dbReference>
<dbReference type="AlphaFoldDB" id="A0AAD9JQY1"/>
<dbReference type="InterPro" id="IPR000863">
    <property type="entry name" value="Sulfotransferase_dom"/>
</dbReference>
<dbReference type="Proteomes" id="UP001208570">
    <property type="component" value="Unassembled WGS sequence"/>
</dbReference>
<name>A0AAD9JQY1_9ANNE</name>
<dbReference type="InterPro" id="IPR027417">
    <property type="entry name" value="P-loop_NTPase"/>
</dbReference>
<feature type="compositionally biased region" description="Polar residues" evidence="1">
    <location>
        <begin position="230"/>
        <end position="242"/>
    </location>
</feature>
<keyword evidence="4" id="KW-1185">Reference proteome</keyword>
<proteinExistence type="predicted"/>
<feature type="region of interest" description="Disordered" evidence="1">
    <location>
        <begin position="167"/>
        <end position="242"/>
    </location>
</feature>
<dbReference type="GO" id="GO:0019319">
    <property type="term" value="P:hexose biosynthetic process"/>
    <property type="evidence" value="ECO:0007669"/>
    <property type="project" value="TreeGrafter"/>
</dbReference>
<dbReference type="SUPFAM" id="SSF52540">
    <property type="entry name" value="P-loop containing nucleoside triphosphate hydrolases"/>
    <property type="match status" value="1"/>
</dbReference>
<feature type="compositionally biased region" description="Basic and acidic residues" evidence="1">
    <location>
        <begin position="188"/>
        <end position="203"/>
    </location>
</feature>